<dbReference type="PROSITE" id="PS51318">
    <property type="entry name" value="TAT"/>
    <property type="match status" value="1"/>
</dbReference>
<dbReference type="EMBL" id="JAVREY010000050">
    <property type="protein sequence ID" value="MDT0467285.1"/>
    <property type="molecule type" value="Genomic_DNA"/>
</dbReference>
<name>A0ABU2U235_9ACTN</name>
<accession>A0ABU2U235</accession>
<feature type="signal peptide" evidence="1">
    <location>
        <begin position="1"/>
        <end position="23"/>
    </location>
</feature>
<keyword evidence="1" id="KW-0732">Signal</keyword>
<evidence type="ECO:0000313" key="2">
    <source>
        <dbReference type="EMBL" id="MDT0467285.1"/>
    </source>
</evidence>
<evidence type="ECO:0008006" key="4">
    <source>
        <dbReference type="Google" id="ProtNLM"/>
    </source>
</evidence>
<protein>
    <recommendedName>
        <fullName evidence="4">Secreted protein</fullName>
    </recommendedName>
</protein>
<evidence type="ECO:0000256" key="1">
    <source>
        <dbReference type="SAM" id="SignalP"/>
    </source>
</evidence>
<sequence length="156" mass="16566">MTSTRRVIAAAAAVLAISGGTTATAGAASAHVAPTQGSTHDSQAAGWHHLWGPTKITASYLNHHGKKWVSRSFDAHSARVIGAFRCWNGGDHSKAKLRIYNVETHKWIGDSGAQPCDWTMNYVQNVGGYRDGQPLRFVVTSVGKAHTTEVGAFGAP</sequence>
<gene>
    <name evidence="2" type="ORF">RM764_30520</name>
</gene>
<dbReference type="RefSeq" id="WP_311698743.1">
    <property type="nucleotide sequence ID" value="NZ_JAVREY010000050.1"/>
</dbReference>
<evidence type="ECO:0000313" key="3">
    <source>
        <dbReference type="Proteomes" id="UP001183809"/>
    </source>
</evidence>
<feature type="chain" id="PRO_5045371453" description="Secreted protein" evidence="1">
    <location>
        <begin position="24"/>
        <end position="156"/>
    </location>
</feature>
<dbReference type="InterPro" id="IPR006311">
    <property type="entry name" value="TAT_signal"/>
</dbReference>
<keyword evidence="3" id="KW-1185">Reference proteome</keyword>
<dbReference type="Proteomes" id="UP001183809">
    <property type="component" value="Unassembled WGS sequence"/>
</dbReference>
<organism evidence="2 3">
    <name type="scientific">Streptomyces gibsoniae</name>
    <dbReference type="NCBI Taxonomy" id="3075529"/>
    <lineage>
        <taxon>Bacteria</taxon>
        <taxon>Bacillati</taxon>
        <taxon>Actinomycetota</taxon>
        <taxon>Actinomycetes</taxon>
        <taxon>Kitasatosporales</taxon>
        <taxon>Streptomycetaceae</taxon>
        <taxon>Streptomyces</taxon>
    </lineage>
</organism>
<comment type="caution">
    <text evidence="2">The sequence shown here is derived from an EMBL/GenBank/DDBJ whole genome shotgun (WGS) entry which is preliminary data.</text>
</comment>
<proteinExistence type="predicted"/>
<reference evidence="3" key="1">
    <citation type="submission" date="2023-07" db="EMBL/GenBank/DDBJ databases">
        <title>30 novel species of actinomycetes from the DSMZ collection.</title>
        <authorList>
            <person name="Nouioui I."/>
        </authorList>
    </citation>
    <scope>NUCLEOTIDE SEQUENCE [LARGE SCALE GENOMIC DNA]</scope>
    <source>
        <strain evidence="3">DSM 41699</strain>
    </source>
</reference>